<dbReference type="Gene3D" id="1.20.120.490">
    <property type="entry name" value="Hypothetical protein TM1646-like domain"/>
    <property type="match status" value="1"/>
</dbReference>
<organism evidence="1 2">
    <name type="scientific">Thermotalea metallivorans</name>
    <dbReference type="NCBI Taxonomy" id="520762"/>
    <lineage>
        <taxon>Bacteria</taxon>
        <taxon>Bacillati</taxon>
        <taxon>Bacillota</taxon>
        <taxon>Clostridia</taxon>
        <taxon>Peptostreptococcales</taxon>
        <taxon>Thermotaleaceae</taxon>
        <taxon>Thermotalea</taxon>
    </lineage>
</organism>
<reference evidence="1 2" key="1">
    <citation type="submission" date="2015-12" db="EMBL/GenBank/DDBJ databases">
        <title>Draft genome sequence of the thermoanaerobe Thermotalea metallivorans, an isolate from the runoff channel of the Great Artesian Basin, Australia.</title>
        <authorList>
            <person name="Patel B.K."/>
        </authorList>
    </citation>
    <scope>NUCLEOTIDE SEQUENCE [LARGE SCALE GENOMIC DNA]</scope>
    <source>
        <strain evidence="1 2">B2-1</strain>
    </source>
</reference>
<dbReference type="Proteomes" id="UP000070456">
    <property type="component" value="Unassembled WGS sequence"/>
</dbReference>
<gene>
    <name evidence="1" type="ORF">AN619_12850</name>
</gene>
<dbReference type="AlphaFoldDB" id="A0A140L702"/>
<keyword evidence="2" id="KW-1185">Reference proteome</keyword>
<dbReference type="OrthoDB" id="1680946at2"/>
<evidence type="ECO:0008006" key="3">
    <source>
        <dbReference type="Google" id="ProtNLM"/>
    </source>
</evidence>
<evidence type="ECO:0000313" key="1">
    <source>
        <dbReference type="EMBL" id="KXG76327.1"/>
    </source>
</evidence>
<accession>A0A140L702</accession>
<dbReference type="SUPFAM" id="SSF158397">
    <property type="entry name" value="TM1646-like"/>
    <property type="match status" value="1"/>
</dbReference>
<name>A0A140L702_9FIRM</name>
<dbReference type="Pfam" id="PF03885">
    <property type="entry name" value="DUF327"/>
    <property type="match status" value="1"/>
</dbReference>
<dbReference type="InterPro" id="IPR005585">
    <property type="entry name" value="DUF327"/>
</dbReference>
<comment type="caution">
    <text evidence="1">The sequence shown here is derived from an EMBL/GenBank/DDBJ whole genome shotgun (WGS) entry which is preliminary data.</text>
</comment>
<evidence type="ECO:0000313" key="2">
    <source>
        <dbReference type="Proteomes" id="UP000070456"/>
    </source>
</evidence>
<proteinExistence type="predicted"/>
<protein>
    <recommendedName>
        <fullName evidence="3">DUF327 domain-containing protein</fullName>
    </recommendedName>
</protein>
<dbReference type="RefSeq" id="WP_068555877.1">
    <property type="nucleotide sequence ID" value="NZ_LOEE01000028.1"/>
</dbReference>
<dbReference type="EMBL" id="LOEE01000028">
    <property type="protein sequence ID" value="KXG76327.1"/>
    <property type="molecule type" value="Genomic_DNA"/>
</dbReference>
<dbReference type="InterPro" id="IPR024042">
    <property type="entry name" value="TM1646-like_dom_sf"/>
</dbReference>
<dbReference type="PATRIC" id="fig|520762.4.peg.1430"/>
<dbReference type="STRING" id="520762.AN619_12850"/>
<sequence length="151" mass="17897">MSIKVTDIHKQNLLGRTLPRDPIKMERDTADTFEVRLKQLKGQSVQEKLTHLLAAIDEQAEKFNHKLYLGDLLQYKKLVQNFLDLAVRNTYQFSKESFLDRRGRHRIFSIVKEVNKELENLTREFLKNEKDNIKVLKKIDDIRGLLIDLFM</sequence>